<dbReference type="Gene3D" id="3.40.50.1820">
    <property type="entry name" value="alpha/beta hydrolase"/>
    <property type="match status" value="1"/>
</dbReference>
<dbReference type="Pfam" id="PF01738">
    <property type="entry name" value="DLH"/>
    <property type="match status" value="1"/>
</dbReference>
<dbReference type="RefSeq" id="WP_017759382.1">
    <property type="nucleotide sequence ID" value="NZ_QQAV01000004.1"/>
</dbReference>
<feature type="domain" description="Dienelactone hydrolase" evidence="1">
    <location>
        <begin position="72"/>
        <end position="294"/>
    </location>
</feature>
<dbReference type="SUPFAM" id="SSF53474">
    <property type="entry name" value="alpha/beta-Hydrolases"/>
    <property type="match status" value="1"/>
</dbReference>
<name>A0A370FIX1_9BURK</name>
<dbReference type="InterPro" id="IPR051049">
    <property type="entry name" value="Dienelactone_hydrolase-like"/>
</dbReference>
<dbReference type="OrthoDB" id="9787933at2"/>
<dbReference type="GO" id="GO:0016787">
    <property type="term" value="F:hydrolase activity"/>
    <property type="evidence" value="ECO:0007669"/>
    <property type="project" value="InterPro"/>
</dbReference>
<keyword evidence="3" id="KW-1185">Reference proteome</keyword>
<evidence type="ECO:0000259" key="1">
    <source>
        <dbReference type="Pfam" id="PF01738"/>
    </source>
</evidence>
<dbReference type="InterPro" id="IPR029058">
    <property type="entry name" value="AB_hydrolase_fold"/>
</dbReference>
<dbReference type="InterPro" id="IPR002925">
    <property type="entry name" value="Dienelactn_hydro"/>
</dbReference>
<accession>A0A370FIX1</accession>
<protein>
    <submittedName>
        <fullName evidence="2">Carboxymethylenebutenolidase</fullName>
    </submittedName>
</protein>
<evidence type="ECO:0000313" key="3">
    <source>
        <dbReference type="Proteomes" id="UP000255265"/>
    </source>
</evidence>
<sequence length="298" mass="31365">MLKDDIQRDFDSLRPGRAEGDGASRRTALKAALGVGYAAATLPIAAQTAIRTPADGLRAGPVKFTVAGFDVPAYAAAPEGRTGLPVILVVQEIFGVHEYIADTCRRFAKLGYLAIAPELFARQGDPRGYTDIPKLMAEVVSKVPDAQVMADLDGALAWAAANGGDTSRAGITGFCWGGRITWLYAATGRVKAGVAWYGRLVGQASPLTPRHPVEIAAELKAPVLGLYGGKDQGIPLDTVEQMKTALAAGSPAAKASQFVVYPEAGHAFHADYRPSYVQSAAEDGWKHATAWFKANGVA</sequence>
<reference evidence="2 3" key="1">
    <citation type="submission" date="2018-07" db="EMBL/GenBank/DDBJ databases">
        <title>Genomic Encyclopedia of Type Strains, Phase IV (KMG-IV): sequencing the most valuable type-strain genomes for metagenomic binning, comparative biology and taxonomic classification.</title>
        <authorList>
            <person name="Goeker M."/>
        </authorList>
    </citation>
    <scope>NUCLEOTIDE SEQUENCE [LARGE SCALE GENOMIC DNA]</scope>
    <source>
        <strain evidence="2 3">DSM 21352</strain>
    </source>
</reference>
<evidence type="ECO:0000313" key="2">
    <source>
        <dbReference type="EMBL" id="RDI25069.1"/>
    </source>
</evidence>
<dbReference type="Proteomes" id="UP000255265">
    <property type="component" value="Unassembled WGS sequence"/>
</dbReference>
<dbReference type="AlphaFoldDB" id="A0A370FIX1"/>
<comment type="caution">
    <text evidence="2">The sequence shown here is derived from an EMBL/GenBank/DDBJ whole genome shotgun (WGS) entry which is preliminary data.</text>
</comment>
<dbReference type="EMBL" id="QQAV01000004">
    <property type="protein sequence ID" value="RDI25069.1"/>
    <property type="molecule type" value="Genomic_DNA"/>
</dbReference>
<proteinExistence type="predicted"/>
<organism evidence="2 3">
    <name type="scientific">Pseudacidovorax intermedius</name>
    <dbReference type="NCBI Taxonomy" id="433924"/>
    <lineage>
        <taxon>Bacteria</taxon>
        <taxon>Pseudomonadati</taxon>
        <taxon>Pseudomonadota</taxon>
        <taxon>Betaproteobacteria</taxon>
        <taxon>Burkholderiales</taxon>
        <taxon>Comamonadaceae</taxon>
        <taxon>Pseudacidovorax</taxon>
    </lineage>
</organism>
<dbReference type="PANTHER" id="PTHR46623">
    <property type="entry name" value="CARBOXYMETHYLENEBUTENOLIDASE-RELATED"/>
    <property type="match status" value="1"/>
</dbReference>
<gene>
    <name evidence="2" type="ORF">DFR41_104123</name>
</gene>
<dbReference type="PANTHER" id="PTHR46623:SF6">
    <property type="entry name" value="ALPHA_BETA-HYDROLASES SUPERFAMILY PROTEIN"/>
    <property type="match status" value="1"/>
</dbReference>